<dbReference type="InterPro" id="IPR050490">
    <property type="entry name" value="Bact_solute-bd_prot1"/>
</dbReference>
<gene>
    <name evidence="2" type="ORF">CTKZ_10990</name>
</gene>
<keyword evidence="3" id="KW-1185">Reference proteome</keyword>
<dbReference type="InterPro" id="IPR006311">
    <property type="entry name" value="TAT_signal"/>
</dbReference>
<dbReference type="EMBL" id="BHYL01000074">
    <property type="protein sequence ID" value="GCD19537.1"/>
    <property type="molecule type" value="Genomic_DNA"/>
</dbReference>
<organism evidence="2 3">
    <name type="scientific">Cellulomonas algicola</name>
    <dbReference type="NCBI Taxonomy" id="2071633"/>
    <lineage>
        <taxon>Bacteria</taxon>
        <taxon>Bacillati</taxon>
        <taxon>Actinomycetota</taxon>
        <taxon>Actinomycetes</taxon>
        <taxon>Micrococcales</taxon>
        <taxon>Cellulomonadaceae</taxon>
        <taxon>Cellulomonas</taxon>
    </lineage>
</organism>
<evidence type="ECO:0000256" key="1">
    <source>
        <dbReference type="ARBA" id="ARBA00008520"/>
    </source>
</evidence>
<dbReference type="PANTHER" id="PTHR43649">
    <property type="entry name" value="ARABINOSE-BINDING PROTEIN-RELATED"/>
    <property type="match status" value="1"/>
</dbReference>
<dbReference type="PROSITE" id="PS51318">
    <property type="entry name" value="TAT"/>
    <property type="match status" value="1"/>
</dbReference>
<name>A0A401UXW6_9CELL</name>
<dbReference type="NCBIfam" id="TIGR01409">
    <property type="entry name" value="TAT_signal_seq"/>
    <property type="match status" value="1"/>
</dbReference>
<dbReference type="AlphaFoldDB" id="A0A401UXW6"/>
<reference evidence="2 3" key="1">
    <citation type="submission" date="2018-11" db="EMBL/GenBank/DDBJ databases">
        <title>Draft genome sequence of Cellulomonas takizawaensis strain TKZ-21.</title>
        <authorList>
            <person name="Yamamura H."/>
            <person name="Hayashi T."/>
            <person name="Hamada M."/>
            <person name="Serisawa Y."/>
            <person name="Matsuyama K."/>
            <person name="Nakagawa Y."/>
            <person name="Otoguro M."/>
            <person name="Yanagida F."/>
            <person name="Hayakawa M."/>
        </authorList>
    </citation>
    <scope>NUCLEOTIDE SEQUENCE [LARGE SCALE GENOMIC DNA]</scope>
    <source>
        <strain evidence="2 3">TKZ-21</strain>
    </source>
</reference>
<evidence type="ECO:0000313" key="2">
    <source>
        <dbReference type="EMBL" id="GCD19537.1"/>
    </source>
</evidence>
<dbReference type="InterPro" id="IPR019546">
    <property type="entry name" value="TAT_signal_bac_arc"/>
</dbReference>
<dbReference type="RefSeq" id="WP_124342072.1">
    <property type="nucleotide sequence ID" value="NZ_BHYL01000074.1"/>
</dbReference>
<dbReference type="SUPFAM" id="SSF53850">
    <property type="entry name" value="Periplasmic binding protein-like II"/>
    <property type="match status" value="1"/>
</dbReference>
<proteinExistence type="inferred from homology"/>
<protein>
    <submittedName>
        <fullName evidence="2">Sugar ABC transporter substrate-binding protein</fullName>
    </submittedName>
</protein>
<sequence>MTPPLQLGRVGDVAVDRRSFLGMLAAGAAVVGVPSLLSACSPGTPTGAATSAAPVGDVIPTYIPVTYAEPDYPSVSGSVPGYETIPAELVRSVPTAPGTGLVFTAMTPLWGTIPPTKGNQYYAAVNELMGSDLNFQIADGNTYGDKLAAVLASAKDVPDWVSIPTWNLPPRFGSEIVGNVFQDLTPYLAGDLVEEYPNLANIPSDAWKFCVFNGRLYGLPFPGETITDATFYRRDLLEAMGVTPAVTNGQDLLDLAKELTGGNQWGADDLWNTAAIIHGVVPKWKLEGDKLVHRVETDEYRQALEWNAALFASGAVHPDAVAGQTGDAKLRFQSGQTLIASDGVGGWHEAMRDNLAANPSYWQQPFDPFAADGGEPVLWKGNPANIFSFLKKSDDEARIKELLALANVIAAPFGTTEYDVINNGVEGVHYTKGADGLPVPTALAATELQPTYIFLVDPPLSETHVQYPGYVKAASEWKAKASGYAQDPLFYAQQIVEPAQYASIGQPFVDLEKDISRGRKSMADLDAAIETWRSSGGEELRAFYQDILDSQS</sequence>
<comment type="caution">
    <text evidence="2">The sequence shown here is derived from an EMBL/GenBank/DDBJ whole genome shotgun (WGS) entry which is preliminary data.</text>
</comment>
<dbReference type="PANTHER" id="PTHR43649:SF31">
    <property type="entry name" value="SN-GLYCEROL-3-PHOSPHATE-BINDING PERIPLASMIC PROTEIN UGPB"/>
    <property type="match status" value="1"/>
</dbReference>
<dbReference type="Proteomes" id="UP000288246">
    <property type="component" value="Unassembled WGS sequence"/>
</dbReference>
<dbReference type="OrthoDB" id="2513152at2"/>
<accession>A0A401UXW6</accession>
<evidence type="ECO:0000313" key="3">
    <source>
        <dbReference type="Proteomes" id="UP000288246"/>
    </source>
</evidence>
<comment type="similarity">
    <text evidence="1">Belongs to the bacterial solute-binding protein 1 family.</text>
</comment>
<dbReference type="Gene3D" id="3.40.190.10">
    <property type="entry name" value="Periplasmic binding protein-like II"/>
    <property type="match status" value="2"/>
</dbReference>